<reference evidence="2" key="2">
    <citation type="submission" date="2015-01" db="EMBL/GenBank/DDBJ databases">
        <title>Evolutionary Origins and Diversification of the Mycorrhizal Mutualists.</title>
        <authorList>
            <consortium name="DOE Joint Genome Institute"/>
            <consortium name="Mycorrhizal Genomics Consortium"/>
            <person name="Kohler A."/>
            <person name="Kuo A."/>
            <person name="Nagy L.G."/>
            <person name="Floudas D."/>
            <person name="Copeland A."/>
            <person name="Barry K.W."/>
            <person name="Cichocki N."/>
            <person name="Veneault-Fourrey C."/>
            <person name="LaButti K."/>
            <person name="Lindquist E.A."/>
            <person name="Lipzen A."/>
            <person name="Lundell T."/>
            <person name="Morin E."/>
            <person name="Murat C."/>
            <person name="Riley R."/>
            <person name="Ohm R."/>
            <person name="Sun H."/>
            <person name="Tunlid A."/>
            <person name="Henrissat B."/>
            <person name="Grigoriev I.V."/>
            <person name="Hibbett D.S."/>
            <person name="Martin F."/>
        </authorList>
    </citation>
    <scope>NUCLEOTIDE SEQUENCE [LARGE SCALE GENOMIC DNA]</scope>
    <source>
        <strain evidence="2">h7</strain>
    </source>
</reference>
<proteinExistence type="predicted"/>
<dbReference type="AlphaFoldDB" id="A0A0C3CD72"/>
<organism evidence="1 2">
    <name type="scientific">Hebeloma cylindrosporum</name>
    <dbReference type="NCBI Taxonomy" id="76867"/>
    <lineage>
        <taxon>Eukaryota</taxon>
        <taxon>Fungi</taxon>
        <taxon>Dikarya</taxon>
        <taxon>Basidiomycota</taxon>
        <taxon>Agaricomycotina</taxon>
        <taxon>Agaricomycetes</taxon>
        <taxon>Agaricomycetidae</taxon>
        <taxon>Agaricales</taxon>
        <taxon>Agaricineae</taxon>
        <taxon>Hymenogastraceae</taxon>
        <taxon>Hebeloma</taxon>
    </lineage>
</organism>
<sequence>MLILPGHTEFTIHHIPDDVWIIIFENIESPAQVAILARTCNRFKSLAARPLLNHVRWLKAEPTKRNLQAWTGVYQNVLALPRKLTLGIPLDFNTSRHLEEYMNTPDAKFHDEIFKQIPKFTSIRELVFDGTVLSPFTYITIALIPTLRSLTISNCKFSRLPTLFGDYPNYKATNDVSTPFSFPYATLPITHFSLHKNEITTESAYNSAHPLNIVTAPNLTSLSMTWTVGLQTNYAPKRWVLPSLEDLEVFMPLLSRDLVDSLVSFAANCPLVPRIKLSIERHNLSDQQLSAVQFPLRGVWNYNGPLPIASFHSDRPRLENQLTHVMMNEALTLSPLVDGLEKLPEGLRELEVLVRKWDVELLFAIRKLFPRIQKLLIRYGRGVFPADFFVTLGADILPDLPHLHTFKIIQDLACVPTTRSLASMLQIPPPNVNNGFPGAPAVTGPIAFPFEEIDTDPPCTASPDAPALEEGDLRDYLIGWNRYCKNLRCVQLNKEVVWERRFAGDKWVESVVEVPVPKDFIVRGVFQS</sequence>
<evidence type="ECO:0008006" key="3">
    <source>
        <dbReference type="Google" id="ProtNLM"/>
    </source>
</evidence>
<dbReference type="STRING" id="686832.A0A0C3CD72"/>
<evidence type="ECO:0000313" key="2">
    <source>
        <dbReference type="Proteomes" id="UP000053424"/>
    </source>
</evidence>
<dbReference type="InterPro" id="IPR036047">
    <property type="entry name" value="F-box-like_dom_sf"/>
</dbReference>
<name>A0A0C3CD72_HEBCY</name>
<dbReference type="HOGENOM" id="CLU_021923_0_0_1"/>
<dbReference type="SUPFAM" id="SSF81383">
    <property type="entry name" value="F-box domain"/>
    <property type="match status" value="1"/>
</dbReference>
<keyword evidence="2" id="KW-1185">Reference proteome</keyword>
<evidence type="ECO:0000313" key="1">
    <source>
        <dbReference type="EMBL" id="KIM46725.1"/>
    </source>
</evidence>
<dbReference type="InterPro" id="IPR032675">
    <property type="entry name" value="LRR_dom_sf"/>
</dbReference>
<dbReference type="OrthoDB" id="5354526at2759"/>
<dbReference type="Gene3D" id="3.80.10.10">
    <property type="entry name" value="Ribonuclease Inhibitor"/>
    <property type="match status" value="1"/>
</dbReference>
<protein>
    <recommendedName>
        <fullName evidence="3">F-box domain-containing protein</fullName>
    </recommendedName>
</protein>
<gene>
    <name evidence="1" type="ORF">M413DRAFT_440311</name>
</gene>
<dbReference type="EMBL" id="KN831770">
    <property type="protein sequence ID" value="KIM46725.1"/>
    <property type="molecule type" value="Genomic_DNA"/>
</dbReference>
<reference evidence="1 2" key="1">
    <citation type="submission" date="2014-04" db="EMBL/GenBank/DDBJ databases">
        <authorList>
            <consortium name="DOE Joint Genome Institute"/>
            <person name="Kuo A."/>
            <person name="Gay G."/>
            <person name="Dore J."/>
            <person name="Kohler A."/>
            <person name="Nagy L.G."/>
            <person name="Floudas D."/>
            <person name="Copeland A."/>
            <person name="Barry K.W."/>
            <person name="Cichocki N."/>
            <person name="Veneault-Fourrey C."/>
            <person name="LaButti K."/>
            <person name="Lindquist E.A."/>
            <person name="Lipzen A."/>
            <person name="Lundell T."/>
            <person name="Morin E."/>
            <person name="Murat C."/>
            <person name="Sun H."/>
            <person name="Tunlid A."/>
            <person name="Henrissat B."/>
            <person name="Grigoriev I.V."/>
            <person name="Hibbett D.S."/>
            <person name="Martin F."/>
            <person name="Nordberg H.P."/>
            <person name="Cantor M.N."/>
            <person name="Hua S.X."/>
        </authorList>
    </citation>
    <scope>NUCLEOTIDE SEQUENCE [LARGE SCALE GENOMIC DNA]</scope>
    <source>
        <strain evidence="2">h7</strain>
    </source>
</reference>
<dbReference type="Proteomes" id="UP000053424">
    <property type="component" value="Unassembled WGS sequence"/>
</dbReference>
<dbReference type="SUPFAM" id="SSF52047">
    <property type="entry name" value="RNI-like"/>
    <property type="match status" value="1"/>
</dbReference>
<accession>A0A0C3CD72</accession>